<keyword evidence="3" id="KW-1185">Reference proteome</keyword>
<name>A0ABN7R5K8_9GAMM</name>
<dbReference type="EMBL" id="OU015430">
    <property type="protein sequence ID" value="CAG4976136.1"/>
    <property type="molecule type" value="Genomic_DNA"/>
</dbReference>
<organism evidence="2 3">
    <name type="scientific">Novilysobacter luteus</name>
    <dbReference type="NCBI Taxonomy" id="2822368"/>
    <lineage>
        <taxon>Bacteria</taxon>
        <taxon>Pseudomonadati</taxon>
        <taxon>Pseudomonadota</taxon>
        <taxon>Gammaproteobacteria</taxon>
        <taxon>Lysobacterales</taxon>
        <taxon>Lysobacteraceae</taxon>
        <taxon>Novilysobacter</taxon>
    </lineage>
</organism>
<reference evidence="2 3" key="1">
    <citation type="submission" date="2021-04" db="EMBL/GenBank/DDBJ databases">
        <authorList>
            <person name="Rodrigo-Torres L."/>
            <person name="Arahal R. D."/>
            <person name="Lucena T."/>
        </authorList>
    </citation>
    <scope>NUCLEOTIDE SEQUENCE [LARGE SCALE GENOMIC DNA]</scope>
    <source>
        <strain evidence="2 3">CECT 30171</strain>
    </source>
</reference>
<keyword evidence="1" id="KW-0812">Transmembrane</keyword>
<gene>
    <name evidence="2" type="ORF">LYB30171_02106</name>
</gene>
<keyword evidence="1" id="KW-1133">Transmembrane helix</keyword>
<sequence length="146" mass="15763">MSRPVTPAARRTFAPVAAPLTGWLLLVLGVATFVVAWVALGFSSGRQHSWMAVLGALDVALMLRLGRWRPGSLRIPVAVLATFVIIALANWGQIAAQLGKMLGYAPWESAVRLGFHHAWTLTRLANDATDVVWWLLAVVVAALASR</sequence>
<protein>
    <recommendedName>
        <fullName evidence="4">Transmembrane protein</fullName>
    </recommendedName>
</protein>
<proteinExistence type="predicted"/>
<accession>A0ABN7R5K8</accession>
<dbReference type="Proteomes" id="UP000680116">
    <property type="component" value="Chromosome"/>
</dbReference>
<keyword evidence="1" id="KW-0472">Membrane</keyword>
<feature type="transmembrane region" description="Helical" evidence="1">
    <location>
        <begin position="20"/>
        <end position="42"/>
    </location>
</feature>
<feature type="transmembrane region" description="Helical" evidence="1">
    <location>
        <begin position="128"/>
        <end position="145"/>
    </location>
</feature>
<evidence type="ECO:0000313" key="3">
    <source>
        <dbReference type="Proteomes" id="UP000680116"/>
    </source>
</evidence>
<evidence type="ECO:0008006" key="4">
    <source>
        <dbReference type="Google" id="ProtNLM"/>
    </source>
</evidence>
<evidence type="ECO:0000256" key="1">
    <source>
        <dbReference type="SAM" id="Phobius"/>
    </source>
</evidence>
<evidence type="ECO:0000313" key="2">
    <source>
        <dbReference type="EMBL" id="CAG4976136.1"/>
    </source>
</evidence>
<feature type="transmembrane region" description="Helical" evidence="1">
    <location>
        <begin position="77"/>
        <end position="96"/>
    </location>
</feature>